<dbReference type="Pfam" id="PF00672">
    <property type="entry name" value="HAMP"/>
    <property type="match status" value="1"/>
</dbReference>
<dbReference type="GO" id="GO:0005886">
    <property type="term" value="C:plasma membrane"/>
    <property type="evidence" value="ECO:0007669"/>
    <property type="project" value="TreeGrafter"/>
</dbReference>
<evidence type="ECO:0000256" key="10">
    <source>
        <dbReference type="ARBA" id="ARBA00023136"/>
    </source>
</evidence>
<evidence type="ECO:0000256" key="7">
    <source>
        <dbReference type="ARBA" id="ARBA00022777"/>
    </source>
</evidence>
<evidence type="ECO:0000256" key="8">
    <source>
        <dbReference type="ARBA" id="ARBA00022989"/>
    </source>
</evidence>
<evidence type="ECO:0000256" key="4">
    <source>
        <dbReference type="ARBA" id="ARBA00022553"/>
    </source>
</evidence>
<dbReference type="SMART" id="SM00304">
    <property type="entry name" value="HAMP"/>
    <property type="match status" value="1"/>
</dbReference>
<dbReference type="SMART" id="SM00388">
    <property type="entry name" value="HisKA"/>
    <property type="match status" value="1"/>
</dbReference>
<comment type="catalytic activity">
    <reaction evidence="1">
        <text>ATP + protein L-histidine = ADP + protein N-phospho-L-histidine.</text>
        <dbReference type="EC" id="2.7.13.3"/>
    </reaction>
</comment>
<keyword evidence="5" id="KW-0808">Transferase</keyword>
<proteinExistence type="predicted"/>
<evidence type="ECO:0000256" key="6">
    <source>
        <dbReference type="ARBA" id="ARBA00022692"/>
    </source>
</evidence>
<dbReference type="SUPFAM" id="SSF55874">
    <property type="entry name" value="ATPase domain of HSP90 chaperone/DNA topoisomerase II/histidine kinase"/>
    <property type="match status" value="1"/>
</dbReference>
<dbReference type="PANTHER" id="PTHR45436:SF15">
    <property type="entry name" value="SENSOR HISTIDINE KINASE CUSS"/>
    <property type="match status" value="1"/>
</dbReference>
<reference evidence="14 15" key="1">
    <citation type="submission" date="2018-11" db="EMBL/GenBank/DDBJ databases">
        <title>Genome squencing of methanotrophic bacteria isolated from alkaline groundwater in Korea.</title>
        <authorList>
            <person name="Nguyen L.N."/>
        </authorList>
    </citation>
    <scope>NUCLEOTIDE SEQUENCE [LARGE SCALE GENOMIC DNA]</scope>
    <source>
        <strain evidence="14 15">GW6</strain>
    </source>
</reference>
<keyword evidence="10 11" id="KW-0472">Membrane</keyword>
<dbReference type="PROSITE" id="PS50885">
    <property type="entry name" value="HAMP"/>
    <property type="match status" value="1"/>
</dbReference>
<keyword evidence="8 11" id="KW-1133">Transmembrane helix</keyword>
<evidence type="ECO:0000259" key="13">
    <source>
        <dbReference type="PROSITE" id="PS50885"/>
    </source>
</evidence>
<feature type="domain" description="Histidine kinase" evidence="12">
    <location>
        <begin position="253"/>
        <end position="454"/>
    </location>
</feature>
<dbReference type="InterPro" id="IPR005467">
    <property type="entry name" value="His_kinase_dom"/>
</dbReference>
<dbReference type="InterPro" id="IPR004358">
    <property type="entry name" value="Sig_transdc_His_kin-like_C"/>
</dbReference>
<dbReference type="Gene3D" id="6.10.340.10">
    <property type="match status" value="1"/>
</dbReference>
<dbReference type="InterPro" id="IPR036097">
    <property type="entry name" value="HisK_dim/P_sf"/>
</dbReference>
<evidence type="ECO:0000256" key="2">
    <source>
        <dbReference type="ARBA" id="ARBA00004141"/>
    </source>
</evidence>
<dbReference type="Proteomes" id="UP000273982">
    <property type="component" value="Chromosome"/>
</dbReference>
<dbReference type="CDD" id="cd00082">
    <property type="entry name" value="HisKA"/>
    <property type="match status" value="1"/>
</dbReference>
<dbReference type="EC" id="2.7.13.3" evidence="3"/>
<dbReference type="CDD" id="cd00075">
    <property type="entry name" value="HATPase"/>
    <property type="match status" value="1"/>
</dbReference>
<dbReference type="PROSITE" id="PS50109">
    <property type="entry name" value="HIS_KIN"/>
    <property type="match status" value="1"/>
</dbReference>
<evidence type="ECO:0000256" key="11">
    <source>
        <dbReference type="SAM" id="Phobius"/>
    </source>
</evidence>
<gene>
    <name evidence="14" type="ORF">EHO51_07630</name>
</gene>
<feature type="domain" description="HAMP" evidence="13">
    <location>
        <begin position="192"/>
        <end position="245"/>
    </location>
</feature>
<evidence type="ECO:0000256" key="1">
    <source>
        <dbReference type="ARBA" id="ARBA00000085"/>
    </source>
</evidence>
<dbReference type="InterPro" id="IPR036890">
    <property type="entry name" value="HATPase_C_sf"/>
</dbReference>
<keyword evidence="6 11" id="KW-0812">Transmembrane</keyword>
<dbReference type="GO" id="GO:0000155">
    <property type="term" value="F:phosphorelay sensor kinase activity"/>
    <property type="evidence" value="ECO:0007669"/>
    <property type="project" value="InterPro"/>
</dbReference>
<dbReference type="Gene3D" id="1.10.287.130">
    <property type="match status" value="1"/>
</dbReference>
<dbReference type="SUPFAM" id="SSF47384">
    <property type="entry name" value="Homodimeric domain of signal transducing histidine kinase"/>
    <property type="match status" value="1"/>
</dbReference>
<evidence type="ECO:0000256" key="9">
    <source>
        <dbReference type="ARBA" id="ARBA00023012"/>
    </source>
</evidence>
<dbReference type="PRINTS" id="PR00344">
    <property type="entry name" value="BCTRLSENSOR"/>
</dbReference>
<dbReference type="AlphaFoldDB" id="A0A3G8M726"/>
<keyword evidence="4" id="KW-0597">Phosphoprotein</keyword>
<organism evidence="14 15">
    <name type="scientific">Methylocystis rosea</name>
    <dbReference type="NCBI Taxonomy" id="173366"/>
    <lineage>
        <taxon>Bacteria</taxon>
        <taxon>Pseudomonadati</taxon>
        <taxon>Pseudomonadota</taxon>
        <taxon>Alphaproteobacteria</taxon>
        <taxon>Hyphomicrobiales</taxon>
        <taxon>Methylocystaceae</taxon>
        <taxon>Methylocystis</taxon>
    </lineage>
</organism>
<comment type="subcellular location">
    <subcellularLocation>
        <location evidence="2">Membrane</location>
        <topology evidence="2">Multi-pass membrane protein</topology>
    </subcellularLocation>
</comment>
<dbReference type="InterPro" id="IPR003594">
    <property type="entry name" value="HATPase_dom"/>
</dbReference>
<keyword evidence="7 14" id="KW-0418">Kinase</keyword>
<evidence type="ECO:0000259" key="12">
    <source>
        <dbReference type="PROSITE" id="PS50109"/>
    </source>
</evidence>
<protein>
    <recommendedName>
        <fullName evidence="3">histidine kinase</fullName>
        <ecNumber evidence="3">2.7.13.3</ecNumber>
    </recommendedName>
</protein>
<evidence type="ECO:0000256" key="3">
    <source>
        <dbReference type="ARBA" id="ARBA00012438"/>
    </source>
</evidence>
<feature type="transmembrane region" description="Helical" evidence="11">
    <location>
        <begin position="7"/>
        <end position="34"/>
    </location>
</feature>
<dbReference type="EMBL" id="CP034086">
    <property type="protein sequence ID" value="AZG76608.1"/>
    <property type="molecule type" value="Genomic_DNA"/>
</dbReference>
<evidence type="ECO:0000313" key="15">
    <source>
        <dbReference type="Proteomes" id="UP000273982"/>
    </source>
</evidence>
<dbReference type="PANTHER" id="PTHR45436">
    <property type="entry name" value="SENSOR HISTIDINE KINASE YKOH"/>
    <property type="match status" value="1"/>
</dbReference>
<evidence type="ECO:0000313" key="14">
    <source>
        <dbReference type="EMBL" id="AZG76608.1"/>
    </source>
</evidence>
<evidence type="ECO:0000256" key="5">
    <source>
        <dbReference type="ARBA" id="ARBA00022679"/>
    </source>
</evidence>
<dbReference type="Pfam" id="PF02518">
    <property type="entry name" value="HATPase_c"/>
    <property type="match status" value="1"/>
</dbReference>
<dbReference type="InterPro" id="IPR003661">
    <property type="entry name" value="HisK_dim/P_dom"/>
</dbReference>
<dbReference type="Gene3D" id="3.30.565.10">
    <property type="entry name" value="Histidine kinase-like ATPase, C-terminal domain"/>
    <property type="match status" value="1"/>
</dbReference>
<dbReference type="RefSeq" id="WP_124738385.1">
    <property type="nucleotide sequence ID" value="NZ_CP034086.1"/>
</dbReference>
<dbReference type="InterPro" id="IPR003660">
    <property type="entry name" value="HAMP_dom"/>
</dbReference>
<dbReference type="KEGG" id="mros:EHO51_07630"/>
<sequence length="456" mass="50170">MRRHSLVLRIVGCLFLAQIIAFPIAWLVTIGIGLTGVEFFATSLDELSAIRAKKQIIASLAINEDKMLEIRPTPDLLEDLKRAPAMKFAAFRSLSRDPIAGSSPELIAMLKPLIEISPTHVHFILPGDPSAIRRGLMEPEWTPFGRLHIAVYGQKFRLGDIVDAAIEETRWLTAYLVMAILMSAGAAWFAVRWGLRPLRRVAVQASRIDMNSLDQRLDANDVSSEVGPLVDAVNDALARLDAGVARQRRFTANAAHELRTPINVLGVRLDAPEEPTFKNDLKRDHRRIRNIVEQLLASARLDQQSTRRDHTIDLVALTRTIIADAALLALKARRQIVLDAPSAPVLIEGNRPALESVISNVIDNALRAEPEGGAVHVRVAENATIEVIDHGGGVEETDRDLIFEPFWRKNDSIPGTGLGLAIARELIDAHGGRIWVEETPGGGATFKLAFPTIELD</sequence>
<dbReference type="SMART" id="SM00387">
    <property type="entry name" value="HATPase_c"/>
    <property type="match status" value="1"/>
</dbReference>
<dbReference type="Pfam" id="PF00512">
    <property type="entry name" value="HisKA"/>
    <property type="match status" value="1"/>
</dbReference>
<accession>A0A3G8M726</accession>
<dbReference type="InterPro" id="IPR050428">
    <property type="entry name" value="TCS_sensor_his_kinase"/>
</dbReference>
<keyword evidence="9" id="KW-0902">Two-component regulatory system</keyword>
<name>A0A3G8M726_9HYPH</name>